<gene>
    <name evidence="2" type="ORF">K8F61_14365</name>
</gene>
<dbReference type="EMBL" id="CP082781">
    <property type="protein sequence ID" value="UGS25826.1"/>
    <property type="molecule type" value="Genomic_DNA"/>
</dbReference>
<sequence>MAGRPVGVVVLGAWIARSAVSAPLARQGTAASSPPADPAAGPDDEEPPRHPALRVRGLTAPRAPGRVLVRAVVLR</sequence>
<evidence type="ECO:0000313" key="2">
    <source>
        <dbReference type="EMBL" id="UGS25826.1"/>
    </source>
</evidence>
<accession>A0ABY3RSX8</accession>
<evidence type="ECO:0000256" key="1">
    <source>
        <dbReference type="SAM" id="MobiDB-lite"/>
    </source>
</evidence>
<reference evidence="2 3" key="1">
    <citation type="submission" date="2023-01" db="EMBL/GenBank/DDBJ databases">
        <title>Characterization of estradiol degrading bacteria Microbacterium sp. MZT7 and reveal degrading genes through genome analysis.</title>
        <authorList>
            <person name="Hao P."/>
            <person name="Gao Y."/>
        </authorList>
    </citation>
    <scope>NUCLEOTIDE SEQUENCE [LARGE SCALE GENOMIC DNA]</scope>
    <source>
        <strain evidence="2 3">MZT7</strain>
    </source>
</reference>
<evidence type="ECO:0000313" key="3">
    <source>
        <dbReference type="Proteomes" id="UP001199642"/>
    </source>
</evidence>
<protein>
    <recommendedName>
        <fullName evidence="4">Secreted protein</fullName>
    </recommendedName>
</protein>
<dbReference type="Proteomes" id="UP001199642">
    <property type="component" value="Chromosome"/>
</dbReference>
<proteinExistence type="predicted"/>
<organism evidence="2 3">
    <name type="scientific">Microbacterium resistens</name>
    <dbReference type="NCBI Taxonomy" id="156977"/>
    <lineage>
        <taxon>Bacteria</taxon>
        <taxon>Bacillati</taxon>
        <taxon>Actinomycetota</taxon>
        <taxon>Actinomycetes</taxon>
        <taxon>Micrococcales</taxon>
        <taxon>Microbacteriaceae</taxon>
        <taxon>Microbacterium</taxon>
    </lineage>
</organism>
<feature type="region of interest" description="Disordered" evidence="1">
    <location>
        <begin position="24"/>
        <end position="54"/>
    </location>
</feature>
<dbReference type="RefSeq" id="WP_231819597.1">
    <property type="nucleotide sequence ID" value="NZ_CP082781.1"/>
</dbReference>
<feature type="compositionally biased region" description="Low complexity" evidence="1">
    <location>
        <begin position="30"/>
        <end position="41"/>
    </location>
</feature>
<keyword evidence="3" id="KW-1185">Reference proteome</keyword>
<evidence type="ECO:0008006" key="4">
    <source>
        <dbReference type="Google" id="ProtNLM"/>
    </source>
</evidence>
<name>A0ABY3RSX8_9MICO</name>